<proteinExistence type="predicted"/>
<organism evidence="1 2">
    <name type="scientific">Ilex paraguariensis</name>
    <name type="common">yerba mate</name>
    <dbReference type="NCBI Taxonomy" id="185542"/>
    <lineage>
        <taxon>Eukaryota</taxon>
        <taxon>Viridiplantae</taxon>
        <taxon>Streptophyta</taxon>
        <taxon>Embryophyta</taxon>
        <taxon>Tracheophyta</taxon>
        <taxon>Spermatophyta</taxon>
        <taxon>Magnoliopsida</taxon>
        <taxon>eudicotyledons</taxon>
        <taxon>Gunneridae</taxon>
        <taxon>Pentapetalae</taxon>
        <taxon>asterids</taxon>
        <taxon>campanulids</taxon>
        <taxon>Aquifoliales</taxon>
        <taxon>Aquifoliaceae</taxon>
        <taxon>Ilex</taxon>
    </lineage>
</organism>
<name>A0ABC8V5C3_9AQUA</name>
<gene>
    <name evidence="1" type="ORF">ILEXP_LOCUS59258</name>
</gene>
<sequence>MPVNAYLGALYKSYDLNTKAENALRMFIQQHDGTTEVQPLNAVQVHPNQPKLGNQLPEDTMDINV</sequence>
<evidence type="ECO:0000313" key="1">
    <source>
        <dbReference type="EMBL" id="CAK9188567.1"/>
    </source>
</evidence>
<comment type="caution">
    <text evidence="1">The sequence shown here is derived from an EMBL/GenBank/DDBJ whole genome shotgun (WGS) entry which is preliminary data.</text>
</comment>
<dbReference type="Proteomes" id="UP001642360">
    <property type="component" value="Unassembled WGS sequence"/>
</dbReference>
<keyword evidence="2" id="KW-1185">Reference proteome</keyword>
<dbReference type="AlphaFoldDB" id="A0ABC8V5C3"/>
<evidence type="ECO:0000313" key="2">
    <source>
        <dbReference type="Proteomes" id="UP001642360"/>
    </source>
</evidence>
<reference evidence="1 2" key="1">
    <citation type="submission" date="2024-02" db="EMBL/GenBank/DDBJ databases">
        <authorList>
            <person name="Vignale AGUSTIN F."/>
            <person name="Sosa J E."/>
            <person name="Modenutti C."/>
        </authorList>
    </citation>
    <scope>NUCLEOTIDE SEQUENCE [LARGE SCALE GENOMIC DNA]</scope>
</reference>
<dbReference type="EMBL" id="CAUOFW020010513">
    <property type="protein sequence ID" value="CAK9188567.1"/>
    <property type="molecule type" value="Genomic_DNA"/>
</dbReference>
<accession>A0ABC8V5C3</accession>
<protein>
    <submittedName>
        <fullName evidence="1">Uncharacterized protein</fullName>
    </submittedName>
</protein>